<dbReference type="OrthoDB" id="9398000at2759"/>
<dbReference type="AlphaFoldDB" id="A0A852HUT0"/>
<accession>A0A852HUT0</accession>
<evidence type="ECO:0000313" key="3">
    <source>
        <dbReference type="EMBL" id="NXX28639.1"/>
    </source>
</evidence>
<feature type="non-terminal residue" evidence="3">
    <location>
        <position position="145"/>
    </location>
</feature>
<dbReference type="SUPFAM" id="SSF57756">
    <property type="entry name" value="Retrovirus zinc finger-like domains"/>
    <property type="match status" value="1"/>
</dbReference>
<keyword evidence="1" id="KW-0449">Lipoprotein</keyword>
<feature type="region of interest" description="Disordered" evidence="2">
    <location>
        <begin position="110"/>
        <end position="145"/>
    </location>
</feature>
<dbReference type="GO" id="GO:0008270">
    <property type="term" value="F:zinc ion binding"/>
    <property type="evidence" value="ECO:0007669"/>
    <property type="project" value="InterPro"/>
</dbReference>
<dbReference type="SUPFAM" id="SSF47353">
    <property type="entry name" value="Retrovirus capsid dimerization domain-like"/>
    <property type="match status" value="1"/>
</dbReference>
<dbReference type="GO" id="GO:0003676">
    <property type="term" value="F:nucleic acid binding"/>
    <property type="evidence" value="ECO:0007669"/>
    <property type="project" value="InterPro"/>
</dbReference>
<proteinExistence type="predicted"/>
<evidence type="ECO:0000256" key="1">
    <source>
        <dbReference type="ARBA" id="ARBA00022707"/>
    </source>
</evidence>
<keyword evidence="1" id="KW-0519">Myristate</keyword>
<name>A0A852HUT0_9PASS</name>
<gene>
    <name evidence="3" type="primary">Ervk21</name>
    <name evidence="3" type="ORF">NICCHL_R15020</name>
</gene>
<feature type="non-terminal residue" evidence="3">
    <location>
        <position position="1"/>
    </location>
</feature>
<dbReference type="InterPro" id="IPR036875">
    <property type="entry name" value="Znf_CCHC_sf"/>
</dbReference>
<dbReference type="InterPro" id="IPR050195">
    <property type="entry name" value="Primate_lentivir_Gag_pol-like"/>
</dbReference>
<dbReference type="EMBL" id="WAAE01008856">
    <property type="protein sequence ID" value="NXX28639.1"/>
    <property type="molecule type" value="Genomic_DNA"/>
</dbReference>
<organism evidence="3 4">
    <name type="scientific">Nicator chloris</name>
    <dbReference type="NCBI Taxonomy" id="237433"/>
    <lineage>
        <taxon>Eukaryota</taxon>
        <taxon>Metazoa</taxon>
        <taxon>Chordata</taxon>
        <taxon>Craniata</taxon>
        <taxon>Vertebrata</taxon>
        <taxon>Euteleostomi</taxon>
        <taxon>Archelosauria</taxon>
        <taxon>Archosauria</taxon>
        <taxon>Dinosauria</taxon>
        <taxon>Saurischia</taxon>
        <taxon>Theropoda</taxon>
        <taxon>Coelurosauria</taxon>
        <taxon>Aves</taxon>
        <taxon>Neognathae</taxon>
        <taxon>Neoaves</taxon>
        <taxon>Telluraves</taxon>
        <taxon>Australaves</taxon>
        <taxon>Passeriformes</taxon>
        <taxon>Sylvioidea</taxon>
        <taxon>Pycnonotidae</taxon>
        <taxon>Nicator</taxon>
    </lineage>
</organism>
<evidence type="ECO:0000256" key="2">
    <source>
        <dbReference type="SAM" id="MobiDB-lite"/>
    </source>
</evidence>
<keyword evidence="4" id="KW-1185">Reference proteome</keyword>
<protein>
    <submittedName>
        <fullName evidence="3">GAK21 protein</fullName>
    </submittedName>
</protein>
<dbReference type="PANTHER" id="PTHR40389">
    <property type="entry name" value="ENDOGENOUS RETROVIRUS GROUP K MEMBER 24 GAG POLYPROTEIN-RELATED"/>
    <property type="match status" value="1"/>
</dbReference>
<dbReference type="InterPro" id="IPR008916">
    <property type="entry name" value="Retrov_capsid_C"/>
</dbReference>
<evidence type="ECO:0000313" key="4">
    <source>
        <dbReference type="Proteomes" id="UP000653383"/>
    </source>
</evidence>
<dbReference type="Gene3D" id="1.10.1200.30">
    <property type="match status" value="1"/>
</dbReference>
<dbReference type="Proteomes" id="UP000653383">
    <property type="component" value="Unassembled WGS sequence"/>
</dbReference>
<comment type="caution">
    <text evidence="3">The sequence shown here is derived from an EMBL/GenBank/DDBJ whole genome shotgun (WGS) entry which is preliminary data.</text>
</comment>
<dbReference type="PANTHER" id="PTHR40389:SF2">
    <property type="entry name" value="ENDOGENOUS RETROVIRUS GROUP K MEMBER 24 GAG POLYPROTEIN-RELATED"/>
    <property type="match status" value="1"/>
</dbReference>
<reference evidence="3" key="1">
    <citation type="submission" date="2020-02" db="EMBL/GenBank/DDBJ databases">
        <title>Bird 10,000 Genomes (B10K) Project - Family phase.</title>
        <authorList>
            <person name="Zhang G."/>
        </authorList>
    </citation>
    <scope>NUCLEOTIDE SEQUENCE</scope>
    <source>
        <strain evidence="3">B10K-DU-002-40</strain>
        <tissue evidence="3">Muscle</tissue>
    </source>
</reference>
<sequence>TDVQEATDVLKYLSYENANHDCKKTLDLMRNGANVDPTDYIKACANISLEQFKAKLIATAVVQQLQVARAAIKCFWHIRKQCPKGQKCNKKPKKLCPHCQKGFDWSNQFRSKYDKDSNPPPKQENSKRGLWHGAPQSIRTQLNQT</sequence>